<sequence length="133" mass="13457">MHVCIASAEFGSAEGSSLWREARGSPPGVDLGGAAFVETGEGEGVGSGKSGMKSAELFSPAQTARCISEVLNLVEGAVLTTGSGSAPPWRSIVTAEDEGGSGNRVVAWSDPFYASPVLEEREGKEGPLLSSAG</sequence>
<organism evidence="1">
    <name type="scientific">Chromera velia CCMP2878</name>
    <dbReference type="NCBI Taxonomy" id="1169474"/>
    <lineage>
        <taxon>Eukaryota</taxon>
        <taxon>Sar</taxon>
        <taxon>Alveolata</taxon>
        <taxon>Colpodellida</taxon>
        <taxon>Chromeraceae</taxon>
        <taxon>Chromera</taxon>
    </lineage>
</organism>
<dbReference type="PhylomeDB" id="A0A0G4HTV5"/>
<evidence type="ECO:0000313" key="1">
    <source>
        <dbReference type="EMBL" id="CEM47838.1"/>
    </source>
</evidence>
<dbReference type="VEuPathDB" id="CryptoDB:Cvel_31591"/>
<dbReference type="AlphaFoldDB" id="A0A0G4HTV5"/>
<proteinExistence type="predicted"/>
<gene>
    <name evidence="1" type="ORF">Cvel_31591</name>
</gene>
<accession>A0A0G4HTV5</accession>
<reference evidence="1" key="1">
    <citation type="submission" date="2014-11" db="EMBL/GenBank/DDBJ databases">
        <authorList>
            <person name="Otto D Thomas"/>
            <person name="Naeem Raeece"/>
        </authorList>
    </citation>
    <scope>NUCLEOTIDE SEQUENCE</scope>
</reference>
<name>A0A0G4HTV5_9ALVE</name>
<dbReference type="EMBL" id="CDMZ01003859">
    <property type="protein sequence ID" value="CEM47838.1"/>
    <property type="molecule type" value="Genomic_DNA"/>
</dbReference>
<protein>
    <submittedName>
        <fullName evidence="1">Uncharacterized protein</fullName>
    </submittedName>
</protein>